<dbReference type="SMR" id="A0A1E1J3A8"/>
<comment type="similarity">
    <text evidence="1 6">Belongs to the NMT family.</text>
</comment>
<feature type="region of interest" description="Disordered" evidence="7">
    <location>
        <begin position="1"/>
        <end position="28"/>
    </location>
</feature>
<dbReference type="GO" id="GO:0005737">
    <property type="term" value="C:cytoplasm"/>
    <property type="evidence" value="ECO:0007669"/>
    <property type="project" value="TreeGrafter"/>
</dbReference>
<dbReference type="PIRSF" id="PIRSF015892">
    <property type="entry name" value="N-myristl_transf"/>
    <property type="match status" value="1"/>
</dbReference>
<dbReference type="EMBL" id="CALQ01001493">
    <property type="protein sequence ID" value="CCM18078.1"/>
    <property type="molecule type" value="Genomic_DNA"/>
</dbReference>
<dbReference type="InterPro" id="IPR022677">
    <property type="entry name" value="NMT_C"/>
</dbReference>
<evidence type="ECO:0000256" key="6">
    <source>
        <dbReference type="RuleBase" id="RU004178"/>
    </source>
</evidence>
<organism evidence="10">
    <name type="scientific">Leishmania guyanensis</name>
    <dbReference type="NCBI Taxonomy" id="5670"/>
    <lineage>
        <taxon>Eukaryota</taxon>
        <taxon>Discoba</taxon>
        <taxon>Euglenozoa</taxon>
        <taxon>Kinetoplastea</taxon>
        <taxon>Metakinetoplastina</taxon>
        <taxon>Trypanosomatida</taxon>
        <taxon>Trypanosomatidae</taxon>
        <taxon>Leishmaniinae</taxon>
        <taxon>Leishmania</taxon>
        <taxon>Leishmania guyanensis species complex</taxon>
    </lineage>
</organism>
<evidence type="ECO:0000256" key="5">
    <source>
        <dbReference type="RuleBase" id="RU000586"/>
    </source>
</evidence>
<dbReference type="SUPFAM" id="SSF55729">
    <property type="entry name" value="Acyl-CoA N-acyltransferases (Nat)"/>
    <property type="match status" value="2"/>
</dbReference>
<dbReference type="Pfam" id="PF01233">
    <property type="entry name" value="NMT"/>
    <property type="match status" value="1"/>
</dbReference>
<dbReference type="InterPro" id="IPR022676">
    <property type="entry name" value="NMT_N"/>
</dbReference>
<evidence type="ECO:0000259" key="9">
    <source>
        <dbReference type="Pfam" id="PF02799"/>
    </source>
</evidence>
<comment type="catalytic activity">
    <reaction evidence="5">
        <text>N-terminal glycyl-[protein] + tetradecanoyl-CoA = N-tetradecanoylglycyl-[protein] + CoA + H(+)</text>
        <dbReference type="Rhea" id="RHEA:15521"/>
        <dbReference type="Rhea" id="RHEA-COMP:12666"/>
        <dbReference type="Rhea" id="RHEA-COMP:12667"/>
        <dbReference type="ChEBI" id="CHEBI:15378"/>
        <dbReference type="ChEBI" id="CHEBI:57287"/>
        <dbReference type="ChEBI" id="CHEBI:57385"/>
        <dbReference type="ChEBI" id="CHEBI:64723"/>
        <dbReference type="ChEBI" id="CHEBI:133050"/>
        <dbReference type="EC" id="2.3.1.97"/>
    </reaction>
</comment>
<evidence type="ECO:0000256" key="3">
    <source>
        <dbReference type="ARBA" id="ARBA00022679"/>
    </source>
</evidence>
<gene>
    <name evidence="10" type="primary">LgM4147LRVhigh.32.01860.00080</name>
    <name evidence="10" type="ORF">BN36_3255670</name>
</gene>
<evidence type="ECO:0000256" key="4">
    <source>
        <dbReference type="ARBA" id="ARBA00023315"/>
    </source>
</evidence>
<reference evidence="10" key="1">
    <citation type="submission" date="2012-08" db="EMBL/GenBank/DDBJ databases">
        <title>Comparative genomics of metastatic and non-metastatic Leishmania guyanensis provides insights into polygenic factors involved in Leishmania RNA virus infection.</title>
        <authorList>
            <person name="Smith D."/>
            <person name="Hertz-Fowler C."/>
            <person name="Martin R."/>
            <person name="Dickens N."/>
            <person name="Fasel N."/>
            <person name="Falquet L."/>
            <person name="Beverley S."/>
            <person name="Zangger H."/>
            <person name="Calderon-Copete S."/>
            <person name="Mottram J."/>
            <person name="Xenarios I."/>
        </authorList>
    </citation>
    <scope>NUCLEOTIDE SEQUENCE</scope>
    <source>
        <strain evidence="10">MHOM/BR/75/M4147/SSU:IR2SAT-LUC</strain>
    </source>
</reference>
<evidence type="ECO:0000256" key="7">
    <source>
        <dbReference type="SAM" id="MobiDB-lite"/>
    </source>
</evidence>
<dbReference type="InterPro" id="IPR016181">
    <property type="entry name" value="Acyl_CoA_acyltransferase"/>
</dbReference>
<evidence type="ECO:0000256" key="1">
    <source>
        <dbReference type="ARBA" id="ARBA00009469"/>
    </source>
</evidence>
<dbReference type="Pfam" id="PF02799">
    <property type="entry name" value="NMT_C"/>
    <property type="match status" value="1"/>
</dbReference>
<protein>
    <recommendedName>
        <fullName evidence="2 5">Glycylpeptide N-tetradecanoyltransferase</fullName>
        <ecNumber evidence="2 5">2.3.1.97</ecNumber>
    </recommendedName>
</protein>
<keyword evidence="3 5" id="KW-0808">Transferase</keyword>
<dbReference type="Gene3D" id="3.40.630.170">
    <property type="match status" value="1"/>
</dbReference>
<dbReference type="InterPro" id="IPR022678">
    <property type="entry name" value="NMT_CS"/>
</dbReference>
<dbReference type="PANTHER" id="PTHR11377">
    <property type="entry name" value="N-MYRISTOYL TRANSFERASE"/>
    <property type="match status" value="1"/>
</dbReference>
<feature type="domain" description="Glycylpeptide N-tetradecanoyltransferase C-terminal" evidence="9">
    <location>
        <begin position="230"/>
        <end position="412"/>
    </location>
</feature>
<evidence type="ECO:0000313" key="10">
    <source>
        <dbReference type="EMBL" id="CCM18078.1"/>
    </source>
</evidence>
<dbReference type="AlphaFoldDB" id="A0A1E1J3A8"/>
<feature type="domain" description="Glycylpeptide N-tetradecanoyltransferase N-terminal" evidence="8">
    <location>
        <begin position="36"/>
        <end position="213"/>
    </location>
</feature>
<dbReference type="PANTHER" id="PTHR11377:SF5">
    <property type="entry name" value="GLYCYLPEPTIDE N-TETRADECANOYLTRANSFERASE"/>
    <property type="match status" value="1"/>
</dbReference>
<evidence type="ECO:0000259" key="8">
    <source>
        <dbReference type="Pfam" id="PF01233"/>
    </source>
</evidence>
<proteinExistence type="inferred from homology"/>
<dbReference type="PROSITE" id="PS00976">
    <property type="entry name" value="NMT_2"/>
    <property type="match status" value="1"/>
</dbReference>
<keyword evidence="4 5" id="KW-0012">Acyltransferase</keyword>
<feature type="compositionally biased region" description="Basic and acidic residues" evidence="7">
    <location>
        <begin position="1"/>
        <end position="12"/>
    </location>
</feature>
<dbReference type="InterPro" id="IPR000903">
    <property type="entry name" value="NMT"/>
</dbReference>
<comment type="function">
    <text evidence="5">Adds a myristoyl group to the N-terminal glycine residue of certain cellular proteins.</text>
</comment>
<sequence length="421" mass="48529">MPRTPPHSDGKHAFWSTQPVPQTEDEAETDVFAGPMDEPKTAADVPEEPYPIASTFEWWTPNMEVSDDIHVIYKLLRDNYVEDDDSMFRFNYSEEFLQWALCPPNYIPDWHVAVRRKADKKLLAFIAGVPVTLRMGTPKSLKLKAEEKGQGEAAAKYDAPRHICEINFLCVHKQLREKRLAPILIKEVTRRVNRTDVWQAVYTAGVLLPTPYASGQYFHRSLNPEKLVEIRFSGIPVQYQKFQNPMAMLKRNYHLPSAPRNSGLREMKPSDVPQVRRILMNYLDKFDVSPVFSDAEIGHYLLPRDGVVFTYVVENEKKVTDFFSFYRIPSTVIGNSTYNMLNAAYVHYYAATSMPLHQLILDLLIVAHSRGFDVCNMVEILDNRSLIEPLKFGAGDGYLRYYFYNWSYPKIKPSQVALVML</sequence>
<dbReference type="GO" id="GO:0004379">
    <property type="term" value="F:glycylpeptide N-tetradecanoyltransferase activity"/>
    <property type="evidence" value="ECO:0007669"/>
    <property type="project" value="UniProtKB-EC"/>
</dbReference>
<dbReference type="FunFam" id="3.40.630.170:FF:000004">
    <property type="entry name" value="Glycylpeptide N-tetradecanoyltransferase"/>
    <property type="match status" value="1"/>
</dbReference>
<accession>A0A1E1J3A8</accession>
<name>A0A1E1J3A8_LEIGU</name>
<evidence type="ECO:0000256" key="2">
    <source>
        <dbReference type="ARBA" id="ARBA00012923"/>
    </source>
</evidence>
<dbReference type="EC" id="2.3.1.97" evidence="2 5"/>
<dbReference type="PROSITE" id="PS00975">
    <property type="entry name" value="NMT_1"/>
    <property type="match status" value="1"/>
</dbReference>